<dbReference type="Gene3D" id="3.30.70.2890">
    <property type="entry name" value="XS domain"/>
    <property type="match status" value="1"/>
</dbReference>
<name>A0AAQ3RL47_VIGMU</name>
<dbReference type="EMBL" id="CP144692">
    <property type="protein sequence ID" value="WVY98111.1"/>
    <property type="molecule type" value="Genomic_DNA"/>
</dbReference>
<dbReference type="PANTHER" id="PTHR46619">
    <property type="entry name" value="RNA RECOGNITION MOTIF XS DOMAIN PROTEIN-RELATED"/>
    <property type="match status" value="1"/>
</dbReference>
<accession>A0AAQ3RL47</accession>
<sequence>MLRLTLPFLTCFCVPFIPFNGNSSSKEFMDTQRLVTHAFMSHKAGLRAKHMGLHKAICVLMGWDTVVPQDTVTWVPQVLPPAEALAQKEDLILWPPIVIIHNISMSDQNPQNWKVVSMETIEAFLRGNLCLDIMILCGINYLS</sequence>
<keyword evidence="2" id="KW-1185">Reference proteome</keyword>
<proteinExistence type="predicted"/>
<evidence type="ECO:0008006" key="3">
    <source>
        <dbReference type="Google" id="ProtNLM"/>
    </source>
</evidence>
<dbReference type="InterPro" id="IPR038588">
    <property type="entry name" value="XS_domain_sf"/>
</dbReference>
<organism evidence="1 2">
    <name type="scientific">Vigna mungo</name>
    <name type="common">Black gram</name>
    <name type="synonym">Phaseolus mungo</name>
    <dbReference type="NCBI Taxonomy" id="3915"/>
    <lineage>
        <taxon>Eukaryota</taxon>
        <taxon>Viridiplantae</taxon>
        <taxon>Streptophyta</taxon>
        <taxon>Embryophyta</taxon>
        <taxon>Tracheophyta</taxon>
        <taxon>Spermatophyta</taxon>
        <taxon>Magnoliopsida</taxon>
        <taxon>eudicotyledons</taxon>
        <taxon>Gunneridae</taxon>
        <taxon>Pentapetalae</taxon>
        <taxon>rosids</taxon>
        <taxon>fabids</taxon>
        <taxon>Fabales</taxon>
        <taxon>Fabaceae</taxon>
        <taxon>Papilionoideae</taxon>
        <taxon>50 kb inversion clade</taxon>
        <taxon>NPAAA clade</taxon>
        <taxon>indigoferoid/millettioid clade</taxon>
        <taxon>Phaseoleae</taxon>
        <taxon>Vigna</taxon>
    </lineage>
</organism>
<evidence type="ECO:0000313" key="2">
    <source>
        <dbReference type="Proteomes" id="UP001374535"/>
    </source>
</evidence>
<evidence type="ECO:0000313" key="1">
    <source>
        <dbReference type="EMBL" id="WVY98111.1"/>
    </source>
</evidence>
<dbReference type="PANTHER" id="PTHR46619:SF4">
    <property type="entry name" value="XS DOMAIN-CONTAINING PROTEIN-RELATED"/>
    <property type="match status" value="1"/>
</dbReference>
<dbReference type="AlphaFoldDB" id="A0AAQ3RL47"/>
<gene>
    <name evidence="1" type="ORF">V8G54_030262</name>
</gene>
<protein>
    <recommendedName>
        <fullName evidence="3">XS domain-containing protein</fullName>
    </recommendedName>
</protein>
<reference evidence="1 2" key="1">
    <citation type="journal article" date="2023" name="Life. Sci Alliance">
        <title>Evolutionary insights into 3D genome organization and epigenetic landscape of Vigna mungo.</title>
        <authorList>
            <person name="Junaid A."/>
            <person name="Singh B."/>
            <person name="Bhatia S."/>
        </authorList>
    </citation>
    <scope>NUCLEOTIDE SEQUENCE [LARGE SCALE GENOMIC DNA]</scope>
    <source>
        <strain evidence="1">Urdbean</strain>
    </source>
</reference>
<dbReference type="Proteomes" id="UP001374535">
    <property type="component" value="Chromosome 9"/>
</dbReference>